<accession>A0A5C6C0P7</accession>
<evidence type="ECO:0000256" key="1">
    <source>
        <dbReference type="ARBA" id="ARBA00022801"/>
    </source>
</evidence>
<sequence length="304" mass="33418" precursor="true">MIQKQRFSLPAIARFVFAPILALATLSIGSAQPVAFTFNAESNVSIILPQNATLPEQTAARELSDYLTKITGGDFAVQNEPATATSTAIYVGDTAFAKSVGVVGSTVASEAWRMKTQDDNLILVGGGTRGTLYATYRFLEDVAGVRWWSPWAETVPKRGSLSVRAMDVSGKPAFAYRDIYATYGNDNGRFAIRNRLNRDGDWPIGAEYGGGRDYGPPYHVHTFFKILSPAKYYAQHPDWFVVRGPGAPTVNTAELAMSNPEMRQEFLKLLREIIRKSHQDAKDKGLPLPDVFSVSQEDNDVSEV</sequence>
<dbReference type="EMBL" id="SJPT01000010">
    <property type="protein sequence ID" value="TWU17718.1"/>
    <property type="molecule type" value="Genomic_DNA"/>
</dbReference>
<dbReference type="Gene3D" id="3.30.379.10">
    <property type="entry name" value="Chitobiase/beta-hexosaminidase domain 2-like"/>
    <property type="match status" value="1"/>
</dbReference>
<keyword evidence="6" id="KW-1185">Reference proteome</keyword>
<dbReference type="GO" id="GO:0046559">
    <property type="term" value="F:alpha-glucuronidase activity"/>
    <property type="evidence" value="ECO:0007669"/>
    <property type="project" value="InterPro"/>
</dbReference>
<evidence type="ECO:0000313" key="5">
    <source>
        <dbReference type="EMBL" id="TWU17718.1"/>
    </source>
</evidence>
<evidence type="ECO:0000259" key="4">
    <source>
        <dbReference type="Pfam" id="PF03648"/>
    </source>
</evidence>
<feature type="domain" description="Alpha glucuronidase N-terminal" evidence="4">
    <location>
        <begin position="42"/>
        <end position="138"/>
    </location>
</feature>
<reference evidence="5 6" key="1">
    <citation type="submission" date="2019-02" db="EMBL/GenBank/DDBJ databases">
        <title>Deep-cultivation of Planctomycetes and their phenomic and genomic characterization uncovers novel biology.</title>
        <authorList>
            <person name="Wiegand S."/>
            <person name="Jogler M."/>
            <person name="Boedeker C."/>
            <person name="Pinto D."/>
            <person name="Vollmers J."/>
            <person name="Rivas-Marin E."/>
            <person name="Kohn T."/>
            <person name="Peeters S.H."/>
            <person name="Heuer A."/>
            <person name="Rast P."/>
            <person name="Oberbeckmann S."/>
            <person name="Bunk B."/>
            <person name="Jeske O."/>
            <person name="Meyerdierks A."/>
            <person name="Storesund J.E."/>
            <person name="Kallscheuer N."/>
            <person name="Luecker S."/>
            <person name="Lage O.M."/>
            <person name="Pohl T."/>
            <person name="Merkel B.J."/>
            <person name="Hornburger P."/>
            <person name="Mueller R.-W."/>
            <person name="Bruemmer F."/>
            <person name="Labrenz M."/>
            <person name="Spormann A.M."/>
            <person name="Op Den Camp H."/>
            <person name="Overmann J."/>
            <person name="Amann R."/>
            <person name="Jetten M.S.M."/>
            <person name="Mascher T."/>
            <person name="Medema M.H."/>
            <person name="Devos D.P."/>
            <person name="Kaster A.-K."/>
            <person name="Ovreas L."/>
            <person name="Rohde M."/>
            <person name="Galperin M.Y."/>
            <person name="Jogler C."/>
        </authorList>
    </citation>
    <scope>NUCLEOTIDE SEQUENCE [LARGE SCALE GENOMIC DNA]</scope>
    <source>
        <strain evidence="5 6">Pla52o</strain>
    </source>
</reference>
<proteinExistence type="predicted"/>
<dbReference type="AlphaFoldDB" id="A0A5C6C0P7"/>
<evidence type="ECO:0000256" key="3">
    <source>
        <dbReference type="SAM" id="SignalP"/>
    </source>
</evidence>
<feature type="chain" id="PRO_5022999333" description="Alpha glucuronidase N-terminal domain-containing protein" evidence="3">
    <location>
        <begin position="25"/>
        <end position="304"/>
    </location>
</feature>
<name>A0A5C6C0P7_9BACT</name>
<keyword evidence="1" id="KW-0378">Hydrolase</keyword>
<dbReference type="InterPro" id="IPR032287">
    <property type="entry name" value="DUF4838"/>
</dbReference>
<dbReference type="Proteomes" id="UP000316304">
    <property type="component" value="Unassembled WGS sequence"/>
</dbReference>
<keyword evidence="3" id="KW-0732">Signal</keyword>
<dbReference type="InterPro" id="IPR005154">
    <property type="entry name" value="Glyco_hydro_67_aGlcAse_N"/>
</dbReference>
<dbReference type="InterPro" id="IPR029018">
    <property type="entry name" value="Hex-like_dom2"/>
</dbReference>
<evidence type="ECO:0000313" key="6">
    <source>
        <dbReference type="Proteomes" id="UP000316304"/>
    </source>
</evidence>
<protein>
    <recommendedName>
        <fullName evidence="4">Alpha glucuronidase N-terminal domain-containing protein</fullName>
    </recommendedName>
</protein>
<dbReference type="Pfam" id="PF03648">
    <property type="entry name" value="Glyco_hydro_67N"/>
    <property type="match status" value="1"/>
</dbReference>
<gene>
    <name evidence="5" type="ORF">Pla52o_49330</name>
</gene>
<dbReference type="SUPFAM" id="SSF55545">
    <property type="entry name" value="beta-N-acetylhexosaminidase-like domain"/>
    <property type="match status" value="1"/>
</dbReference>
<dbReference type="Pfam" id="PF16126">
    <property type="entry name" value="DUF4838"/>
    <property type="match status" value="1"/>
</dbReference>
<evidence type="ECO:0000256" key="2">
    <source>
        <dbReference type="SAM" id="MobiDB-lite"/>
    </source>
</evidence>
<dbReference type="GO" id="GO:0045493">
    <property type="term" value="P:xylan catabolic process"/>
    <property type="evidence" value="ECO:0007669"/>
    <property type="project" value="InterPro"/>
</dbReference>
<organism evidence="5 6">
    <name type="scientific">Novipirellula galeiformis</name>
    <dbReference type="NCBI Taxonomy" id="2528004"/>
    <lineage>
        <taxon>Bacteria</taxon>
        <taxon>Pseudomonadati</taxon>
        <taxon>Planctomycetota</taxon>
        <taxon>Planctomycetia</taxon>
        <taxon>Pirellulales</taxon>
        <taxon>Pirellulaceae</taxon>
        <taxon>Novipirellula</taxon>
    </lineage>
</organism>
<comment type="caution">
    <text evidence="5">The sequence shown here is derived from an EMBL/GenBank/DDBJ whole genome shotgun (WGS) entry which is preliminary data.</text>
</comment>
<dbReference type="PANTHER" id="PTHR47406">
    <property type="entry name" value="COAGULATION FACTOR 5/8 TYPE, C-TERMINAL"/>
    <property type="match status" value="1"/>
</dbReference>
<feature type="signal peptide" evidence="3">
    <location>
        <begin position="1"/>
        <end position="24"/>
    </location>
</feature>
<dbReference type="RefSeq" id="WP_146596906.1">
    <property type="nucleotide sequence ID" value="NZ_SJPT01000010.1"/>
</dbReference>
<feature type="region of interest" description="Disordered" evidence="2">
    <location>
        <begin position="281"/>
        <end position="304"/>
    </location>
</feature>
<dbReference type="OrthoDB" id="5136785at2"/>
<dbReference type="PANTHER" id="PTHR47406:SF2">
    <property type="entry name" value="ALPHA GLUCURONIDASE N-TERMINAL DOMAIN-CONTAINING PROTEIN"/>
    <property type="match status" value="1"/>
</dbReference>